<sequence>MIAIIVGLIIALIIIVVVVSAIQQHKEKMEAEKRAQVAKHKAIIDETEELIMAMALLPENPTVVEVLSRRSLNAAKAIEQIMPEMKGVKGRIQEFENRLKASADMAASNSGKEQQFTLPDNEQQLVQILQCIKKLRATLRSEQNKGALDAQVFMQQDLRLDSMQIKINIESLLKRGNAAYSKEMLGSARQYYEKALSSIDSSANQNEYTQSKKAEIQEKLQDITNELKNTNARDAEKKAKSEEDDLDLLFQPKKKW</sequence>
<evidence type="ECO:0000313" key="3">
    <source>
        <dbReference type="Proteomes" id="UP000256899"/>
    </source>
</evidence>
<evidence type="ECO:0008006" key="4">
    <source>
        <dbReference type="Google" id="ProtNLM"/>
    </source>
</evidence>
<dbReference type="AlphaFoldDB" id="A0A3E0U8I8"/>
<reference evidence="3" key="1">
    <citation type="submission" date="2018-08" db="EMBL/GenBank/DDBJ databases">
        <title>Thalassotalea euphylliae genome.</title>
        <authorList>
            <person name="Summers S."/>
            <person name="Rice S.A."/>
            <person name="Freckelton M.L."/>
            <person name="Nedved B.T."/>
            <person name="Hadfield M.G."/>
        </authorList>
    </citation>
    <scope>NUCLEOTIDE SEQUENCE [LARGE SCALE GENOMIC DNA]</scope>
    <source>
        <strain evidence="3">H3</strain>
    </source>
</reference>
<accession>A0A3E0U8I8</accession>
<evidence type="ECO:0000313" key="2">
    <source>
        <dbReference type="EMBL" id="REL32415.1"/>
    </source>
</evidence>
<dbReference type="EMBL" id="QUOT01000001">
    <property type="protein sequence ID" value="REL32415.1"/>
    <property type="molecule type" value="Genomic_DNA"/>
</dbReference>
<proteinExistence type="predicted"/>
<evidence type="ECO:0000256" key="1">
    <source>
        <dbReference type="SAM" id="MobiDB-lite"/>
    </source>
</evidence>
<name>A0A3E0U8I8_9GAMM</name>
<dbReference type="Proteomes" id="UP000256899">
    <property type="component" value="Unassembled WGS sequence"/>
</dbReference>
<organism evidence="2 3">
    <name type="scientific">Thalassotalea euphylliae</name>
    <dbReference type="NCBI Taxonomy" id="1655234"/>
    <lineage>
        <taxon>Bacteria</taxon>
        <taxon>Pseudomonadati</taxon>
        <taxon>Pseudomonadota</taxon>
        <taxon>Gammaproteobacteria</taxon>
        <taxon>Alteromonadales</taxon>
        <taxon>Colwelliaceae</taxon>
        <taxon>Thalassotalea</taxon>
    </lineage>
</organism>
<keyword evidence="3" id="KW-1185">Reference proteome</keyword>
<feature type="region of interest" description="Disordered" evidence="1">
    <location>
        <begin position="225"/>
        <end position="244"/>
    </location>
</feature>
<feature type="compositionally biased region" description="Basic and acidic residues" evidence="1">
    <location>
        <begin position="231"/>
        <end position="241"/>
    </location>
</feature>
<protein>
    <recommendedName>
        <fullName evidence="4">DNA repair protein</fullName>
    </recommendedName>
</protein>
<gene>
    <name evidence="2" type="ORF">DXX94_17790</name>
</gene>
<dbReference type="RefSeq" id="WP_116017956.1">
    <property type="nucleotide sequence ID" value="NZ_QUOT01000001.1"/>
</dbReference>
<comment type="caution">
    <text evidence="2">The sequence shown here is derived from an EMBL/GenBank/DDBJ whole genome shotgun (WGS) entry which is preliminary data.</text>
</comment>